<keyword evidence="1" id="KW-0472">Membrane</keyword>
<evidence type="ECO:0000256" key="1">
    <source>
        <dbReference type="SAM" id="Phobius"/>
    </source>
</evidence>
<dbReference type="OrthoDB" id="9841188at2"/>
<sequence>MLDAQRYKGNTLRLEVHFTRVVLWTHLALGTLVVLLLLLHEVFGWAAIAAGWYFVTVMLVGGLITGHSACRWALGVCFLLFAVTGVFFLSQVMPGLKPEHPPLLPHSVLRIWLGLANLAYAAGGILMLGSVRIRKAAGIGFKLR</sequence>
<feature type="transmembrane region" description="Helical" evidence="1">
    <location>
        <begin position="72"/>
        <end position="89"/>
    </location>
</feature>
<dbReference type="RefSeq" id="WP_146850236.1">
    <property type="nucleotide sequence ID" value="NZ_BKAG01000011.1"/>
</dbReference>
<feature type="transmembrane region" description="Helical" evidence="1">
    <location>
        <begin position="21"/>
        <end position="39"/>
    </location>
</feature>
<evidence type="ECO:0008006" key="4">
    <source>
        <dbReference type="Google" id="ProtNLM"/>
    </source>
</evidence>
<proteinExistence type="predicted"/>
<keyword evidence="1" id="KW-0812">Transmembrane</keyword>
<keyword evidence="3" id="KW-1185">Reference proteome</keyword>
<organism evidence="2 3">
    <name type="scientific">Brevifollis gellanilyticus</name>
    <dbReference type="NCBI Taxonomy" id="748831"/>
    <lineage>
        <taxon>Bacteria</taxon>
        <taxon>Pseudomonadati</taxon>
        <taxon>Verrucomicrobiota</taxon>
        <taxon>Verrucomicrobiia</taxon>
        <taxon>Verrucomicrobiales</taxon>
        <taxon>Verrucomicrobiaceae</taxon>
    </lineage>
</organism>
<accession>A0A512M7C7</accession>
<reference evidence="2 3" key="1">
    <citation type="submission" date="2019-07" db="EMBL/GenBank/DDBJ databases">
        <title>Whole genome shotgun sequence of Brevifollis gellanilyticus NBRC 108608.</title>
        <authorList>
            <person name="Hosoyama A."/>
            <person name="Uohara A."/>
            <person name="Ohji S."/>
            <person name="Ichikawa N."/>
        </authorList>
    </citation>
    <scope>NUCLEOTIDE SEQUENCE [LARGE SCALE GENOMIC DNA]</scope>
    <source>
        <strain evidence="2 3">NBRC 108608</strain>
    </source>
</reference>
<comment type="caution">
    <text evidence="2">The sequence shown here is derived from an EMBL/GenBank/DDBJ whole genome shotgun (WGS) entry which is preliminary data.</text>
</comment>
<keyword evidence="1" id="KW-1133">Transmembrane helix</keyword>
<name>A0A512M7C7_9BACT</name>
<evidence type="ECO:0000313" key="3">
    <source>
        <dbReference type="Proteomes" id="UP000321577"/>
    </source>
</evidence>
<evidence type="ECO:0000313" key="2">
    <source>
        <dbReference type="EMBL" id="GEP42642.1"/>
    </source>
</evidence>
<dbReference type="AlphaFoldDB" id="A0A512M7C7"/>
<dbReference type="EMBL" id="BKAG01000011">
    <property type="protein sequence ID" value="GEP42642.1"/>
    <property type="molecule type" value="Genomic_DNA"/>
</dbReference>
<gene>
    <name evidence="2" type="ORF">BGE01nite_19330</name>
</gene>
<feature type="transmembrane region" description="Helical" evidence="1">
    <location>
        <begin position="109"/>
        <end position="129"/>
    </location>
</feature>
<feature type="transmembrane region" description="Helical" evidence="1">
    <location>
        <begin position="45"/>
        <end position="65"/>
    </location>
</feature>
<dbReference type="Proteomes" id="UP000321577">
    <property type="component" value="Unassembled WGS sequence"/>
</dbReference>
<protein>
    <recommendedName>
        <fullName evidence="4">Transmembrane protein</fullName>
    </recommendedName>
</protein>